<evidence type="ECO:0000313" key="3">
    <source>
        <dbReference type="Proteomes" id="UP000276215"/>
    </source>
</evidence>
<dbReference type="STRING" id="1336337.A0A3N4JKM0"/>
<evidence type="ECO:0000256" key="1">
    <source>
        <dbReference type="SAM" id="MobiDB-lite"/>
    </source>
</evidence>
<feature type="region of interest" description="Disordered" evidence="1">
    <location>
        <begin position="149"/>
        <end position="199"/>
    </location>
</feature>
<proteinExistence type="predicted"/>
<feature type="compositionally biased region" description="Pro residues" evidence="1">
    <location>
        <begin position="163"/>
        <end position="177"/>
    </location>
</feature>
<sequence>MSITTQKGSVYWLDDTPGSRRANVDNGKLNHPVLVLGAITSFNNQSLSTRFPSPGDTERRRRYLPLRGGRGAATPHPDNGLLLSIITTGQPAMLSRQSYVNLEPFTVEVRHLSYLRYNSTCILPSDMLDLVIERLREFEPDFIAYQEISLPSRRPRTQQQPARPQPRPAPQIPPPQPSSYHTRRRQEDDHDDNPDPDRSLGSEICKYIAIAATLFSVRYFFR</sequence>
<reference evidence="2 3" key="1">
    <citation type="journal article" date="2018" name="Nat. Ecol. Evol.">
        <title>Pezizomycetes genomes reveal the molecular basis of ectomycorrhizal truffle lifestyle.</title>
        <authorList>
            <person name="Murat C."/>
            <person name="Payen T."/>
            <person name="Noel B."/>
            <person name="Kuo A."/>
            <person name="Morin E."/>
            <person name="Chen J."/>
            <person name="Kohler A."/>
            <person name="Krizsan K."/>
            <person name="Balestrini R."/>
            <person name="Da Silva C."/>
            <person name="Montanini B."/>
            <person name="Hainaut M."/>
            <person name="Levati E."/>
            <person name="Barry K.W."/>
            <person name="Belfiori B."/>
            <person name="Cichocki N."/>
            <person name="Clum A."/>
            <person name="Dockter R.B."/>
            <person name="Fauchery L."/>
            <person name="Guy J."/>
            <person name="Iotti M."/>
            <person name="Le Tacon F."/>
            <person name="Lindquist E.A."/>
            <person name="Lipzen A."/>
            <person name="Malagnac F."/>
            <person name="Mello A."/>
            <person name="Molinier V."/>
            <person name="Miyauchi S."/>
            <person name="Poulain J."/>
            <person name="Riccioni C."/>
            <person name="Rubini A."/>
            <person name="Sitrit Y."/>
            <person name="Splivallo R."/>
            <person name="Traeger S."/>
            <person name="Wang M."/>
            <person name="Zifcakova L."/>
            <person name="Wipf D."/>
            <person name="Zambonelli A."/>
            <person name="Paolocci F."/>
            <person name="Nowrousian M."/>
            <person name="Ottonello S."/>
            <person name="Baldrian P."/>
            <person name="Spatafora J.W."/>
            <person name="Henrissat B."/>
            <person name="Nagy L.G."/>
            <person name="Aury J.M."/>
            <person name="Wincker P."/>
            <person name="Grigoriev I.V."/>
            <person name="Bonfante P."/>
            <person name="Martin F.M."/>
        </authorList>
    </citation>
    <scope>NUCLEOTIDE SEQUENCE [LARGE SCALE GENOMIC DNA]</scope>
    <source>
        <strain evidence="2 3">120613-1</strain>
    </source>
</reference>
<keyword evidence="3" id="KW-1185">Reference proteome</keyword>
<dbReference type="OrthoDB" id="5406684at2759"/>
<name>A0A3N4JKM0_9PEZI</name>
<gene>
    <name evidence="2" type="ORF">L873DRAFT_1790135</name>
</gene>
<organism evidence="2 3">
    <name type="scientific">Choiromyces venosus 120613-1</name>
    <dbReference type="NCBI Taxonomy" id="1336337"/>
    <lineage>
        <taxon>Eukaryota</taxon>
        <taxon>Fungi</taxon>
        <taxon>Dikarya</taxon>
        <taxon>Ascomycota</taxon>
        <taxon>Pezizomycotina</taxon>
        <taxon>Pezizomycetes</taxon>
        <taxon>Pezizales</taxon>
        <taxon>Tuberaceae</taxon>
        <taxon>Choiromyces</taxon>
    </lineage>
</organism>
<dbReference type="EMBL" id="ML120393">
    <property type="protein sequence ID" value="RPA98756.1"/>
    <property type="molecule type" value="Genomic_DNA"/>
</dbReference>
<dbReference type="AlphaFoldDB" id="A0A3N4JKM0"/>
<feature type="compositionally biased region" description="Basic and acidic residues" evidence="1">
    <location>
        <begin position="185"/>
        <end position="199"/>
    </location>
</feature>
<protein>
    <submittedName>
        <fullName evidence="2">Uncharacterized protein</fullName>
    </submittedName>
</protein>
<evidence type="ECO:0000313" key="2">
    <source>
        <dbReference type="EMBL" id="RPA98756.1"/>
    </source>
</evidence>
<dbReference type="Proteomes" id="UP000276215">
    <property type="component" value="Unassembled WGS sequence"/>
</dbReference>
<dbReference type="PANTHER" id="PTHR37048">
    <property type="entry name" value="QUESTIONABLE PROTEIN"/>
    <property type="match status" value="1"/>
</dbReference>
<dbReference type="PANTHER" id="PTHR37048:SF2">
    <property type="entry name" value="QUESTIONABLE PROTEIN"/>
    <property type="match status" value="1"/>
</dbReference>
<accession>A0A3N4JKM0</accession>